<feature type="transmembrane region" description="Helical" evidence="1">
    <location>
        <begin position="21"/>
        <end position="42"/>
    </location>
</feature>
<keyword evidence="4" id="KW-1185">Reference proteome</keyword>
<organism evidence="3 4">
    <name type="scientific">Hydrogenophaga bisanensis</name>
    <dbReference type="NCBI Taxonomy" id="439611"/>
    <lineage>
        <taxon>Bacteria</taxon>
        <taxon>Pseudomonadati</taxon>
        <taxon>Pseudomonadota</taxon>
        <taxon>Betaproteobacteria</taxon>
        <taxon>Burkholderiales</taxon>
        <taxon>Comamonadaceae</taxon>
        <taxon>Hydrogenophaga</taxon>
    </lineage>
</organism>
<dbReference type="EMBL" id="JBHTBX010000013">
    <property type="protein sequence ID" value="MFC7436107.1"/>
    <property type="molecule type" value="Genomic_DNA"/>
</dbReference>
<evidence type="ECO:0000256" key="1">
    <source>
        <dbReference type="SAM" id="Phobius"/>
    </source>
</evidence>
<reference evidence="4" key="1">
    <citation type="journal article" date="2019" name="Int. J. Syst. Evol. Microbiol.">
        <title>The Global Catalogue of Microorganisms (GCM) 10K type strain sequencing project: providing services to taxonomists for standard genome sequencing and annotation.</title>
        <authorList>
            <consortium name="The Broad Institute Genomics Platform"/>
            <consortium name="The Broad Institute Genome Sequencing Center for Infectious Disease"/>
            <person name="Wu L."/>
            <person name="Ma J."/>
        </authorList>
    </citation>
    <scope>NUCLEOTIDE SEQUENCE [LARGE SCALE GENOMIC DNA]</scope>
    <source>
        <strain evidence="4">CCUG 54518</strain>
    </source>
</reference>
<feature type="domain" description="Type 4 secretion system PilS N-terminal" evidence="2">
    <location>
        <begin position="55"/>
        <end position="182"/>
    </location>
</feature>
<evidence type="ECO:0000259" key="2">
    <source>
        <dbReference type="Pfam" id="PF08805"/>
    </source>
</evidence>
<dbReference type="Gene3D" id="3.30.1690.10">
    <property type="entry name" value="TcpA-like pilin"/>
    <property type="match status" value="1"/>
</dbReference>
<proteinExistence type="predicted"/>
<dbReference type="Proteomes" id="UP001596495">
    <property type="component" value="Unassembled WGS sequence"/>
</dbReference>
<dbReference type="InterPro" id="IPR014911">
    <property type="entry name" value="PilS_N"/>
</dbReference>
<evidence type="ECO:0000313" key="4">
    <source>
        <dbReference type="Proteomes" id="UP001596495"/>
    </source>
</evidence>
<dbReference type="Pfam" id="PF08805">
    <property type="entry name" value="PilS"/>
    <property type="match status" value="1"/>
</dbReference>
<dbReference type="SUPFAM" id="SSF54523">
    <property type="entry name" value="Pili subunits"/>
    <property type="match status" value="1"/>
</dbReference>
<gene>
    <name evidence="3" type="ORF">ACFQNJ_16475</name>
</gene>
<keyword evidence="1" id="KW-1133">Transmembrane helix</keyword>
<protein>
    <submittedName>
        <fullName evidence="3">Type 4 pilus major pilin</fullName>
    </submittedName>
</protein>
<accession>A0ABW2RDC5</accession>
<comment type="caution">
    <text evidence="3">The sequence shown here is derived from an EMBL/GenBank/DDBJ whole genome shotgun (WGS) entry which is preliminary data.</text>
</comment>
<dbReference type="RefSeq" id="WP_382259507.1">
    <property type="nucleotide sequence ID" value="NZ_JBHTBX010000013.1"/>
</dbReference>
<evidence type="ECO:0000313" key="3">
    <source>
        <dbReference type="EMBL" id="MFC7436107.1"/>
    </source>
</evidence>
<keyword evidence="1" id="KW-0472">Membrane</keyword>
<dbReference type="InterPro" id="IPR045584">
    <property type="entry name" value="Pilin-like"/>
</dbReference>
<keyword evidence="1" id="KW-0812">Transmembrane</keyword>
<sequence length="188" mass="19920">MNQIHTSTKVHPKKAQRGATSIELGLVLLIIIGLIVAAVWGFRENKRRTSVNENTQQLLHISSNMITKYGKPGRYADVTTAVAVRGGVIPANLRDGNAETATNAFGGAIAVTPQSLTGANDSMQLAWPAVVSNQCSDIVSNVVGEFRRIDVGGATVKPDNGQLDIAALEAACDAGDDTIDLTFFIGRF</sequence>
<name>A0ABW2RDC5_9BURK</name>